<protein>
    <submittedName>
        <fullName evidence="5">Uncharacterized protein</fullName>
    </submittedName>
</protein>
<dbReference type="PANTHER" id="PTHR22604">
    <property type="entry name" value="OXIDOREDUCTASES"/>
    <property type="match status" value="1"/>
</dbReference>
<proteinExistence type="inferred from homology"/>
<reference evidence="5 6" key="1">
    <citation type="journal article" date="2017" name="Antonie Van Leeuwenhoek">
        <title>Phylogenomic resolution of the bacterial genus Pantoea and its relationship with Erwinia and Tatumella.</title>
        <authorList>
            <person name="Palmer M."/>
            <person name="Steenkamp E.T."/>
            <person name="Coetzee M.P."/>
            <person name="Chan W.Y."/>
            <person name="van Zyl E."/>
            <person name="De Maayer P."/>
            <person name="Coutinho T.A."/>
            <person name="Blom J."/>
            <person name="Smits T.H."/>
            <person name="Duffy B."/>
            <person name="Venter S.N."/>
        </authorList>
    </citation>
    <scope>NUCLEOTIDE SEQUENCE [LARGE SCALE GENOMIC DNA]</scope>
    <source>
        <strain evidence="5 6">LMG 26275</strain>
    </source>
</reference>
<comment type="similarity">
    <text evidence="1">Belongs to the Gfo/Idh/MocA family.</text>
</comment>
<dbReference type="InterPro" id="IPR000683">
    <property type="entry name" value="Gfo/Idh/MocA-like_OxRdtase_N"/>
</dbReference>
<dbReference type="Gene3D" id="3.30.360.10">
    <property type="entry name" value="Dihydrodipicolinate Reductase, domain 2"/>
    <property type="match status" value="1"/>
</dbReference>
<keyword evidence="2" id="KW-0560">Oxidoreductase</keyword>
<gene>
    <name evidence="5" type="ORF">HA51_04805</name>
</gene>
<evidence type="ECO:0000259" key="4">
    <source>
        <dbReference type="Pfam" id="PF22725"/>
    </source>
</evidence>
<dbReference type="Pfam" id="PF01408">
    <property type="entry name" value="GFO_IDH_MocA"/>
    <property type="match status" value="1"/>
</dbReference>
<dbReference type="InterPro" id="IPR055170">
    <property type="entry name" value="GFO_IDH_MocA-like_dom"/>
</dbReference>
<evidence type="ECO:0000313" key="6">
    <source>
        <dbReference type="Proteomes" id="UP000193558"/>
    </source>
</evidence>
<dbReference type="SUPFAM" id="SSF51735">
    <property type="entry name" value="NAD(P)-binding Rossmann-fold domains"/>
    <property type="match status" value="1"/>
</dbReference>
<accession>A0A1X1D3E7</accession>
<dbReference type="GO" id="GO:0000166">
    <property type="term" value="F:nucleotide binding"/>
    <property type="evidence" value="ECO:0007669"/>
    <property type="project" value="InterPro"/>
</dbReference>
<dbReference type="Pfam" id="PF22725">
    <property type="entry name" value="GFO_IDH_MocA_C3"/>
    <property type="match status" value="1"/>
</dbReference>
<evidence type="ECO:0000256" key="1">
    <source>
        <dbReference type="ARBA" id="ARBA00010928"/>
    </source>
</evidence>
<dbReference type="SUPFAM" id="SSF55347">
    <property type="entry name" value="Glyceraldehyde-3-phosphate dehydrogenase-like, C-terminal domain"/>
    <property type="match status" value="1"/>
</dbReference>
<dbReference type="InterPro" id="IPR050984">
    <property type="entry name" value="Gfo/Idh/MocA_domain"/>
</dbReference>
<dbReference type="EMBL" id="MLFR01000002">
    <property type="protein sequence ID" value="ORM71198.1"/>
    <property type="molecule type" value="Genomic_DNA"/>
</dbReference>
<sequence length="324" mass="36427">MNNLTKKVRWGILAPGRIAQKFAHDLKLSDESEIISVVSRDKQRAEDFAEKHNIPEVFSNYDDFYYRSTCDVVYIASPHVFHKEQVIACLNAGKSVICEKPVGISSAEAKEMIDLAVSKKLFFMEAMWTRFFPVIERVIDAVTNGKIGQVSMIKADFCFRAPLDFEDRLYNPKLGGGSLLDAGIYPITFAQFFYHSEPTIINTERVTTPTGVDGTGVYVLRYPGDKLAILSSSILTKTPYNAMICGEEGYIVIEDFLCPPKATFHYSDGTVETFENETIGKGYFYEIKEVERCLSLGLIESPKRTHASTIEVLATMDKIQNTWG</sequence>
<organism evidence="5 6">
    <name type="scientific">Pantoea rwandensis</name>
    <dbReference type="NCBI Taxonomy" id="1076550"/>
    <lineage>
        <taxon>Bacteria</taxon>
        <taxon>Pseudomonadati</taxon>
        <taxon>Pseudomonadota</taxon>
        <taxon>Gammaproteobacteria</taxon>
        <taxon>Enterobacterales</taxon>
        <taxon>Erwiniaceae</taxon>
        <taxon>Pantoea</taxon>
    </lineage>
</organism>
<dbReference type="PANTHER" id="PTHR22604:SF105">
    <property type="entry name" value="TRANS-1,2-DIHYDROBENZENE-1,2-DIOL DEHYDROGENASE"/>
    <property type="match status" value="1"/>
</dbReference>
<evidence type="ECO:0000256" key="2">
    <source>
        <dbReference type="ARBA" id="ARBA00023002"/>
    </source>
</evidence>
<dbReference type="Gene3D" id="3.40.50.720">
    <property type="entry name" value="NAD(P)-binding Rossmann-like Domain"/>
    <property type="match status" value="1"/>
</dbReference>
<dbReference type="OrthoDB" id="9774191at2"/>
<evidence type="ECO:0000259" key="3">
    <source>
        <dbReference type="Pfam" id="PF01408"/>
    </source>
</evidence>
<name>A0A1X1D3E7_9GAMM</name>
<dbReference type="GO" id="GO:0016491">
    <property type="term" value="F:oxidoreductase activity"/>
    <property type="evidence" value="ECO:0007669"/>
    <property type="project" value="UniProtKB-KW"/>
</dbReference>
<feature type="domain" description="Gfo/Idh/MocA-like oxidoreductase N-terminal" evidence="3">
    <location>
        <begin position="9"/>
        <end position="124"/>
    </location>
</feature>
<dbReference type="RefSeq" id="WP_158087360.1">
    <property type="nucleotide sequence ID" value="NZ_MLFR01000002.1"/>
</dbReference>
<dbReference type="AlphaFoldDB" id="A0A1X1D3E7"/>
<evidence type="ECO:0000313" key="5">
    <source>
        <dbReference type="EMBL" id="ORM71198.1"/>
    </source>
</evidence>
<feature type="domain" description="GFO/IDH/MocA-like oxidoreductase" evidence="4">
    <location>
        <begin position="137"/>
        <end position="251"/>
    </location>
</feature>
<comment type="caution">
    <text evidence="5">The sequence shown here is derived from an EMBL/GenBank/DDBJ whole genome shotgun (WGS) entry which is preliminary data.</text>
</comment>
<dbReference type="Proteomes" id="UP000193558">
    <property type="component" value="Unassembled WGS sequence"/>
</dbReference>
<dbReference type="InterPro" id="IPR036291">
    <property type="entry name" value="NAD(P)-bd_dom_sf"/>
</dbReference>